<evidence type="ECO:0000256" key="10">
    <source>
        <dbReference type="SAM" id="Phobius"/>
    </source>
</evidence>
<evidence type="ECO:0000259" key="12">
    <source>
        <dbReference type="PROSITE" id="PS50994"/>
    </source>
</evidence>
<feature type="transmembrane region" description="Helical" evidence="10">
    <location>
        <begin position="1114"/>
        <end position="1132"/>
    </location>
</feature>
<dbReference type="PROSITE" id="PS50994">
    <property type="entry name" value="INTEGRASE"/>
    <property type="match status" value="1"/>
</dbReference>
<evidence type="ECO:0000313" key="13">
    <source>
        <dbReference type="EMBL" id="PWA67635.1"/>
    </source>
</evidence>
<dbReference type="InterPro" id="IPR001584">
    <property type="entry name" value="Integrase_cat-core"/>
</dbReference>
<dbReference type="GO" id="GO:0005524">
    <property type="term" value="F:ATP binding"/>
    <property type="evidence" value="ECO:0007669"/>
    <property type="project" value="UniProtKB-KW"/>
</dbReference>
<dbReference type="Pfam" id="PF08370">
    <property type="entry name" value="PDR_assoc"/>
    <property type="match status" value="1"/>
</dbReference>
<keyword evidence="9 10" id="KW-0472">Membrane</keyword>
<dbReference type="InterPro" id="IPR003593">
    <property type="entry name" value="AAA+_ATPase"/>
</dbReference>
<dbReference type="InterPro" id="IPR027417">
    <property type="entry name" value="P-loop_NTPase"/>
</dbReference>
<proteinExistence type="inferred from homology"/>
<dbReference type="InterPro" id="IPR003439">
    <property type="entry name" value="ABC_transporter-like_ATP-bd"/>
</dbReference>
<feature type="transmembrane region" description="Helical" evidence="10">
    <location>
        <begin position="973"/>
        <end position="989"/>
    </location>
</feature>
<evidence type="ECO:0000256" key="1">
    <source>
        <dbReference type="ARBA" id="ARBA00004141"/>
    </source>
</evidence>
<evidence type="ECO:0000256" key="7">
    <source>
        <dbReference type="ARBA" id="ARBA00022840"/>
    </source>
</evidence>
<dbReference type="FunFam" id="3.40.50.300:FF:000059">
    <property type="entry name" value="ABC transporter G family member 40"/>
    <property type="match status" value="1"/>
</dbReference>
<feature type="domain" description="ABC transporter" evidence="11">
    <location>
        <begin position="515"/>
        <end position="767"/>
    </location>
</feature>
<keyword evidence="3" id="KW-0813">Transport</keyword>
<dbReference type="SMART" id="SM00382">
    <property type="entry name" value="AAA"/>
    <property type="match status" value="1"/>
</dbReference>
<keyword evidence="6" id="KW-0547">Nucleotide-binding</keyword>
<feature type="transmembrane region" description="Helical" evidence="10">
    <location>
        <begin position="1168"/>
        <end position="1190"/>
    </location>
</feature>
<dbReference type="InterPro" id="IPR013581">
    <property type="entry name" value="PDR_assoc"/>
</dbReference>
<evidence type="ECO:0000256" key="4">
    <source>
        <dbReference type="ARBA" id="ARBA00022692"/>
    </source>
</evidence>
<evidence type="ECO:0000256" key="3">
    <source>
        <dbReference type="ARBA" id="ARBA00022448"/>
    </source>
</evidence>
<dbReference type="InterPro" id="IPR013525">
    <property type="entry name" value="ABC2_TM"/>
</dbReference>
<dbReference type="InterPro" id="IPR012337">
    <property type="entry name" value="RNaseH-like_sf"/>
</dbReference>
<feature type="transmembrane region" description="Helical" evidence="10">
    <location>
        <begin position="192"/>
        <end position="214"/>
    </location>
</feature>
<keyword evidence="14" id="KW-1185">Reference proteome</keyword>
<feature type="domain" description="Integrase catalytic" evidence="12">
    <location>
        <begin position="37"/>
        <end position="161"/>
    </location>
</feature>
<dbReference type="GO" id="GO:0015074">
    <property type="term" value="P:DNA integration"/>
    <property type="evidence" value="ECO:0007669"/>
    <property type="project" value="InterPro"/>
</dbReference>
<evidence type="ECO:0000256" key="8">
    <source>
        <dbReference type="ARBA" id="ARBA00022989"/>
    </source>
</evidence>
<dbReference type="Gene3D" id="3.30.420.10">
    <property type="entry name" value="Ribonuclease H-like superfamily/Ribonuclease H"/>
    <property type="match status" value="1"/>
</dbReference>
<feature type="transmembrane region" description="Helical" evidence="10">
    <location>
        <begin position="277"/>
        <end position="299"/>
    </location>
</feature>
<dbReference type="PANTHER" id="PTHR19241">
    <property type="entry name" value="ATP-BINDING CASSETTE TRANSPORTER"/>
    <property type="match status" value="1"/>
</dbReference>
<evidence type="ECO:0000256" key="6">
    <source>
        <dbReference type="ARBA" id="ARBA00022741"/>
    </source>
</evidence>
<feature type="transmembrane region" description="Helical" evidence="10">
    <location>
        <begin position="338"/>
        <end position="358"/>
    </location>
</feature>
<dbReference type="GO" id="GO:0003676">
    <property type="term" value="F:nucleic acid binding"/>
    <property type="evidence" value="ECO:0007669"/>
    <property type="project" value="InterPro"/>
</dbReference>
<keyword evidence="7" id="KW-0067">ATP-binding</keyword>
<feature type="transmembrane region" description="Helical" evidence="10">
    <location>
        <begin position="1029"/>
        <end position="1049"/>
    </location>
</feature>
<reference evidence="13 14" key="1">
    <citation type="journal article" date="2018" name="Mol. Plant">
        <title>The genome of Artemisia annua provides insight into the evolution of Asteraceae family and artemisinin biosynthesis.</title>
        <authorList>
            <person name="Shen Q."/>
            <person name="Zhang L."/>
            <person name="Liao Z."/>
            <person name="Wang S."/>
            <person name="Yan T."/>
            <person name="Shi P."/>
            <person name="Liu M."/>
            <person name="Fu X."/>
            <person name="Pan Q."/>
            <person name="Wang Y."/>
            <person name="Lv Z."/>
            <person name="Lu X."/>
            <person name="Zhang F."/>
            <person name="Jiang W."/>
            <person name="Ma Y."/>
            <person name="Chen M."/>
            <person name="Hao X."/>
            <person name="Li L."/>
            <person name="Tang Y."/>
            <person name="Lv G."/>
            <person name="Zhou Y."/>
            <person name="Sun X."/>
            <person name="Brodelius P.E."/>
            <person name="Rose J.K.C."/>
            <person name="Tang K."/>
        </authorList>
    </citation>
    <scope>NUCLEOTIDE SEQUENCE [LARGE SCALE GENOMIC DNA]</scope>
    <source>
        <strain evidence="14">cv. Huhao1</strain>
        <tissue evidence="13">Leaf</tissue>
    </source>
</reference>
<evidence type="ECO:0000259" key="11">
    <source>
        <dbReference type="PROSITE" id="PS50893"/>
    </source>
</evidence>
<dbReference type="Pfam" id="PF00005">
    <property type="entry name" value="ABC_tran"/>
    <property type="match status" value="1"/>
</dbReference>
<feature type="transmembrane region" description="Helical" evidence="10">
    <location>
        <begin position="311"/>
        <end position="332"/>
    </location>
</feature>
<dbReference type="SUPFAM" id="SSF52540">
    <property type="entry name" value="P-loop containing nucleoside triphosphate hydrolases"/>
    <property type="match status" value="1"/>
</dbReference>
<name>A0A2U1N278_ARTAN</name>
<dbReference type="EMBL" id="PKPP01003795">
    <property type="protein sequence ID" value="PWA67635.1"/>
    <property type="molecule type" value="Genomic_DNA"/>
</dbReference>
<comment type="similarity">
    <text evidence="2">Belongs to the ABC transporter superfamily. ABCG family. PDR (TC 3.A.1.205) subfamily.</text>
</comment>
<dbReference type="InterPro" id="IPR034003">
    <property type="entry name" value="ABCG_PDR_2"/>
</dbReference>
<dbReference type="SUPFAM" id="SSF53098">
    <property type="entry name" value="Ribonuclease H-like"/>
    <property type="match status" value="1"/>
</dbReference>
<dbReference type="Proteomes" id="UP000245207">
    <property type="component" value="Unassembled WGS sequence"/>
</dbReference>
<feature type="transmembrane region" description="Helical" evidence="10">
    <location>
        <begin position="226"/>
        <end position="245"/>
    </location>
</feature>
<dbReference type="PROSITE" id="PS50893">
    <property type="entry name" value="ABC_TRANSPORTER_2"/>
    <property type="match status" value="1"/>
</dbReference>
<feature type="transmembrane region" description="Helical" evidence="10">
    <location>
        <begin position="943"/>
        <end position="961"/>
    </location>
</feature>
<keyword evidence="4 10" id="KW-0812">Transmembrane</keyword>
<dbReference type="InterPro" id="IPR036397">
    <property type="entry name" value="RNaseH_sf"/>
</dbReference>
<dbReference type="CDD" id="cd03232">
    <property type="entry name" value="ABCG_PDR_domain2"/>
    <property type="match status" value="1"/>
</dbReference>
<keyword evidence="8 10" id="KW-1133">Transmembrane helix</keyword>
<organism evidence="13 14">
    <name type="scientific">Artemisia annua</name>
    <name type="common">Sweet wormwood</name>
    <dbReference type="NCBI Taxonomy" id="35608"/>
    <lineage>
        <taxon>Eukaryota</taxon>
        <taxon>Viridiplantae</taxon>
        <taxon>Streptophyta</taxon>
        <taxon>Embryophyta</taxon>
        <taxon>Tracheophyta</taxon>
        <taxon>Spermatophyta</taxon>
        <taxon>Magnoliopsida</taxon>
        <taxon>eudicotyledons</taxon>
        <taxon>Gunneridae</taxon>
        <taxon>Pentapetalae</taxon>
        <taxon>asterids</taxon>
        <taxon>campanulids</taxon>
        <taxon>Asterales</taxon>
        <taxon>Asteraceae</taxon>
        <taxon>Asteroideae</taxon>
        <taxon>Anthemideae</taxon>
        <taxon>Artemisiinae</taxon>
        <taxon>Artemisia</taxon>
    </lineage>
</organism>
<dbReference type="GO" id="GO:0016887">
    <property type="term" value="F:ATP hydrolysis activity"/>
    <property type="evidence" value="ECO:0007669"/>
    <property type="project" value="InterPro"/>
</dbReference>
<comment type="subcellular location">
    <subcellularLocation>
        <location evidence="1">Membrane</location>
        <topology evidence="1">Multi-pass membrane protein</topology>
    </subcellularLocation>
</comment>
<keyword evidence="5" id="KW-0677">Repeat</keyword>
<dbReference type="OrthoDB" id="66620at2759"/>
<feature type="transmembrane region" description="Helical" evidence="10">
    <location>
        <begin position="421"/>
        <end position="448"/>
    </location>
</feature>
<feature type="transmembrane region" description="Helical" evidence="10">
    <location>
        <begin position="1087"/>
        <end position="1107"/>
    </location>
</feature>
<feature type="transmembrane region" description="Helical" evidence="10">
    <location>
        <begin position="1056"/>
        <end position="1075"/>
    </location>
</feature>
<evidence type="ECO:0000256" key="2">
    <source>
        <dbReference type="ARBA" id="ARBA00006012"/>
    </source>
</evidence>
<gene>
    <name evidence="13" type="ORF">CTI12_AA320050</name>
</gene>
<sequence>MITKLSGVRNRSKVKKVYQIVENSRRQNGFFSCIKRIDEALDKFKVFKNEVELQLGSLIKRFRTDRGGEYMDTLYFQSVGIIHETTAPYTPQQNGISERKNRVLKEMVISKKDQEQYWADKSKPYTYVSVSQFTEHFKQFHVGQQLENKLLVPYNKAESKKSALIFKKYLVPIRDLFKASFDKELLLIKRTAVVYIAKTLQISFMAIIGATMFLRTRMHSETEEDGAVYVGALLFAIITNMFNGFPELSMTIERLPVLYKHRDLLFHPTWVYTVPTILLRVPISIVESTVWTILTYYVIGFAPEASRFFKHFMLTFLIQLMASGIFRLIAAVCRTMTIANTAGSLILESCFLLGGIILPKGRIPDGWQWAYWVSPLSYGFNALTTNEFFAPRWMNKLASDKSTKLGVAILQDFGVTPDRNWFWIGAAALLGLAVVFNILFTLALAYLAAPGKPQATILEDAAKVMKVDHAFDAKTSSRKVVIQKNQNINEDSSLEAANDVASKRSMVLPFTPLSMSFDNVNYYVDMPLAMKEQGVAEEKLQLLREVSGAFRPGVLTALMGISGAGKTTLMDVLSGRKTGGYIEGDIRISGFPKVQETFTRISGYCEQNDIHSPQVTVYESLVFSAFLRLPEDISKEEKMLYVEEVMELVELENLKDMIVGIPGVTGLSTQQRKRLTIAVELVANPSIIFMDEPTTGLDARAAAIVMRTVRNTVDTGRTVVCTIHQPGVDIFEAFDELLLMKTGGEVIYSGPLGSKSEKLVEYLEANKNVTKIFVQSCRVQNQANTNKYESPLRLVPLRMQFLHKYGRALLSLRLKLSRQRLDRYTSRIWILKNKFQWFSPLVSENKGIPGIPKIVDQQNPATWMLDVTSVAAELNLKIDLAQHYKSSSVYQRNCSLVKELSMPPSGAKELFFATHYSQPMWGQFKSCLQKQWISYWRTPEYNLVRFCFTLVTALLIGTIFWKVGNKRDSSTDLTMIFGGLYGAVLFAGINNGNTVVPIASFERTVFYRERAAGMYSTLPYAMAQMIVEIPYVFFQTIYYTLIVYAMVSFQWTAAKYLWFFFIHFLTFLYFTYHGLMTSSLTPNDQLASILAAAFYSLFNLFSGFYIPRPKIPKWWIWCYWICPLAWTFQGLIASQYGDVTDTIKVPGMSHDPTIKWYVDSHFGYNDDYLGLVAAVLVSFTVFFAVMYAYCLNKLNFQTR</sequence>
<accession>A0A2U1N278</accession>
<comment type="caution">
    <text evidence="13">The sequence shown here is derived from an EMBL/GenBank/DDBJ whole genome shotgun (WGS) entry which is preliminary data.</text>
</comment>
<protein>
    <submittedName>
        <fullName evidence="13">Plant PDR ABC transporter associated</fullName>
    </submittedName>
</protein>
<dbReference type="GO" id="GO:0005886">
    <property type="term" value="C:plasma membrane"/>
    <property type="evidence" value="ECO:0007669"/>
    <property type="project" value="UniProtKB-ARBA"/>
</dbReference>
<evidence type="ECO:0000313" key="14">
    <source>
        <dbReference type="Proteomes" id="UP000245207"/>
    </source>
</evidence>
<dbReference type="Pfam" id="PF01061">
    <property type="entry name" value="ABC2_membrane"/>
    <property type="match status" value="2"/>
</dbReference>
<dbReference type="AlphaFoldDB" id="A0A2U1N278"/>
<dbReference type="GO" id="GO:0140359">
    <property type="term" value="F:ABC-type transporter activity"/>
    <property type="evidence" value="ECO:0007669"/>
    <property type="project" value="InterPro"/>
</dbReference>
<dbReference type="STRING" id="35608.A0A2U1N278"/>
<dbReference type="Gene3D" id="3.40.50.300">
    <property type="entry name" value="P-loop containing nucleotide triphosphate hydrolases"/>
    <property type="match status" value="1"/>
</dbReference>
<evidence type="ECO:0000256" key="5">
    <source>
        <dbReference type="ARBA" id="ARBA00022737"/>
    </source>
</evidence>
<evidence type="ECO:0000256" key="9">
    <source>
        <dbReference type="ARBA" id="ARBA00023136"/>
    </source>
</evidence>